<proteinExistence type="predicted"/>
<evidence type="ECO:0000259" key="1">
    <source>
        <dbReference type="Pfam" id="PF17109"/>
    </source>
</evidence>
<comment type="caution">
    <text evidence="2">The sequence shown here is derived from an EMBL/GenBank/DDBJ whole genome shotgun (WGS) entry which is preliminary data.</text>
</comment>
<reference evidence="2" key="1">
    <citation type="submission" date="2019-10" db="EMBL/GenBank/DDBJ databases">
        <authorList>
            <consortium name="DOE Joint Genome Institute"/>
            <person name="Kuo A."/>
            <person name="Miyauchi S."/>
            <person name="Kiss E."/>
            <person name="Drula E."/>
            <person name="Kohler A."/>
            <person name="Sanchez-Garcia M."/>
            <person name="Andreopoulos B."/>
            <person name="Barry K.W."/>
            <person name="Bonito G."/>
            <person name="Buee M."/>
            <person name="Carver A."/>
            <person name="Chen C."/>
            <person name="Cichocki N."/>
            <person name="Clum A."/>
            <person name="Culley D."/>
            <person name="Crous P.W."/>
            <person name="Fauchery L."/>
            <person name="Girlanda M."/>
            <person name="Hayes R."/>
            <person name="Keri Z."/>
            <person name="LaButti K."/>
            <person name="Lipzen A."/>
            <person name="Lombard V."/>
            <person name="Magnuson J."/>
            <person name="Maillard F."/>
            <person name="Morin E."/>
            <person name="Murat C."/>
            <person name="Nolan M."/>
            <person name="Ohm R."/>
            <person name="Pangilinan J."/>
            <person name="Pereira M."/>
            <person name="Perotto S."/>
            <person name="Peter M."/>
            <person name="Riley R."/>
            <person name="Sitrit Y."/>
            <person name="Stielow B."/>
            <person name="Szollosi G."/>
            <person name="Zifcakova L."/>
            <person name="Stursova M."/>
            <person name="Spatafora J.W."/>
            <person name="Tedersoo L."/>
            <person name="Vaario L.-M."/>
            <person name="Yamada A."/>
            <person name="Yan M."/>
            <person name="Wang P."/>
            <person name="Xu J."/>
            <person name="Bruns T."/>
            <person name="Baldrian P."/>
            <person name="Vilgalys R."/>
            <person name="Henrissat B."/>
            <person name="Grigoriev I.V."/>
            <person name="Hibbett D."/>
            <person name="Nagy L.G."/>
            <person name="Martin F.M."/>
        </authorList>
    </citation>
    <scope>NUCLEOTIDE SEQUENCE</scope>
    <source>
        <strain evidence="2">Prilba</strain>
    </source>
</reference>
<evidence type="ECO:0000313" key="3">
    <source>
        <dbReference type="Proteomes" id="UP000759537"/>
    </source>
</evidence>
<gene>
    <name evidence="2" type="ORF">DFH94DRAFT_803683</name>
</gene>
<feature type="domain" description="Fungal STAND N-terminal Goodbye" evidence="1">
    <location>
        <begin position="87"/>
        <end position="210"/>
    </location>
</feature>
<reference evidence="2" key="2">
    <citation type="journal article" date="2020" name="Nat. Commun.">
        <title>Large-scale genome sequencing of mycorrhizal fungi provides insights into the early evolution of symbiotic traits.</title>
        <authorList>
            <person name="Miyauchi S."/>
            <person name="Kiss E."/>
            <person name="Kuo A."/>
            <person name="Drula E."/>
            <person name="Kohler A."/>
            <person name="Sanchez-Garcia M."/>
            <person name="Morin E."/>
            <person name="Andreopoulos B."/>
            <person name="Barry K.W."/>
            <person name="Bonito G."/>
            <person name="Buee M."/>
            <person name="Carver A."/>
            <person name="Chen C."/>
            <person name="Cichocki N."/>
            <person name="Clum A."/>
            <person name="Culley D."/>
            <person name="Crous P.W."/>
            <person name="Fauchery L."/>
            <person name="Girlanda M."/>
            <person name="Hayes R.D."/>
            <person name="Keri Z."/>
            <person name="LaButti K."/>
            <person name="Lipzen A."/>
            <person name="Lombard V."/>
            <person name="Magnuson J."/>
            <person name="Maillard F."/>
            <person name="Murat C."/>
            <person name="Nolan M."/>
            <person name="Ohm R.A."/>
            <person name="Pangilinan J."/>
            <person name="Pereira M.F."/>
            <person name="Perotto S."/>
            <person name="Peter M."/>
            <person name="Pfister S."/>
            <person name="Riley R."/>
            <person name="Sitrit Y."/>
            <person name="Stielow J.B."/>
            <person name="Szollosi G."/>
            <person name="Zifcakova L."/>
            <person name="Stursova M."/>
            <person name="Spatafora J.W."/>
            <person name="Tedersoo L."/>
            <person name="Vaario L.M."/>
            <person name="Yamada A."/>
            <person name="Yan M."/>
            <person name="Wang P."/>
            <person name="Xu J."/>
            <person name="Bruns T."/>
            <person name="Baldrian P."/>
            <person name="Vilgalys R."/>
            <person name="Dunand C."/>
            <person name="Henrissat B."/>
            <person name="Grigoriev I.V."/>
            <person name="Hibbett D."/>
            <person name="Nagy L.G."/>
            <person name="Martin F.M."/>
        </authorList>
    </citation>
    <scope>NUCLEOTIDE SEQUENCE</scope>
    <source>
        <strain evidence="2">Prilba</strain>
    </source>
</reference>
<accession>A0A9P5MS01</accession>
<dbReference type="AlphaFoldDB" id="A0A9P5MS01"/>
<evidence type="ECO:0000313" key="2">
    <source>
        <dbReference type="EMBL" id="KAF8476578.1"/>
    </source>
</evidence>
<organism evidence="2 3">
    <name type="scientific">Russula ochroleuca</name>
    <dbReference type="NCBI Taxonomy" id="152965"/>
    <lineage>
        <taxon>Eukaryota</taxon>
        <taxon>Fungi</taxon>
        <taxon>Dikarya</taxon>
        <taxon>Basidiomycota</taxon>
        <taxon>Agaricomycotina</taxon>
        <taxon>Agaricomycetes</taxon>
        <taxon>Russulales</taxon>
        <taxon>Russulaceae</taxon>
        <taxon>Russula</taxon>
    </lineage>
</organism>
<dbReference type="InterPro" id="IPR031350">
    <property type="entry name" value="Goodbye_dom"/>
</dbReference>
<sequence>MSLKMSSGFTSHQGGCESAYLVTTTLAPLPLPQGPQTAHNTRPPPAVRPLSPIHYLLLGVLALSTQAMSQIRHSASSSSSKFQSVLNDALDVYEKKTKNKLLSHPLATQLQSCNSSSAILSVLEDIIQQFDRRRRSDERLTNWLNPTVNVLYAFSSALGQGPGSVFSPANVVFSGIGVLLLASKDVDASQDVLTDIFVRIECFFKRLETYTEVQPTAGMSDVIMKIMIEVLSILGIATKEIKQGRSKKFMKTLLGKNNIEDALKKLDTLTMEEARMAIAETLNVTHRGRQQSRQR</sequence>
<dbReference type="EMBL" id="WHVB01000014">
    <property type="protein sequence ID" value="KAF8476578.1"/>
    <property type="molecule type" value="Genomic_DNA"/>
</dbReference>
<protein>
    <recommendedName>
        <fullName evidence="1">Fungal STAND N-terminal Goodbye domain-containing protein</fullName>
    </recommendedName>
</protein>
<keyword evidence="3" id="KW-1185">Reference proteome</keyword>
<dbReference type="OrthoDB" id="7464126at2759"/>
<dbReference type="Proteomes" id="UP000759537">
    <property type="component" value="Unassembled WGS sequence"/>
</dbReference>
<dbReference type="Pfam" id="PF17109">
    <property type="entry name" value="Goodbye"/>
    <property type="match status" value="1"/>
</dbReference>
<name>A0A9P5MS01_9AGAM</name>